<feature type="transmembrane region" description="Helical" evidence="2">
    <location>
        <begin position="65"/>
        <end position="83"/>
    </location>
</feature>
<keyword evidence="2" id="KW-0472">Membrane</keyword>
<feature type="transmembrane region" description="Helical" evidence="2">
    <location>
        <begin position="95"/>
        <end position="117"/>
    </location>
</feature>
<dbReference type="AlphaFoldDB" id="A0A1V3WLE9"/>
<protein>
    <recommendedName>
        <fullName evidence="5">Transmembrane protein</fullName>
    </recommendedName>
</protein>
<keyword evidence="2" id="KW-0812">Transmembrane</keyword>
<accession>A0A1V3WLE9</accession>
<feature type="region of interest" description="Disordered" evidence="1">
    <location>
        <begin position="139"/>
        <end position="167"/>
    </location>
</feature>
<gene>
    <name evidence="3" type="ORF">BZL30_7482</name>
</gene>
<feature type="transmembrane region" description="Helical" evidence="2">
    <location>
        <begin position="22"/>
        <end position="45"/>
    </location>
</feature>
<comment type="caution">
    <text evidence="3">The sequence shown here is derived from an EMBL/GenBank/DDBJ whole genome shotgun (WGS) entry which is preliminary data.</text>
</comment>
<sequence length="167" mass="17922">MQKTRERSPGDRLGQDDAEVRAAIRFAVLAAAAGVGFVIMAALWVSTCGGAGLDTVACGPPERTLLAFGGPLILLAGGIWAFIRTYQVWRARGTWWGWHGAGWFLLTLMVVAVSMGVPPIAGRHWRLVGSDPAIPQVRSLTSENEEEPWGIPTATRRPPAYDASAGR</sequence>
<organism evidence="3 4">
    <name type="scientific">Mycobacterium kansasii</name>
    <dbReference type="NCBI Taxonomy" id="1768"/>
    <lineage>
        <taxon>Bacteria</taxon>
        <taxon>Bacillati</taxon>
        <taxon>Actinomycetota</taxon>
        <taxon>Actinomycetes</taxon>
        <taxon>Mycobacteriales</taxon>
        <taxon>Mycobacteriaceae</taxon>
        <taxon>Mycobacterium</taxon>
    </lineage>
</organism>
<evidence type="ECO:0008006" key="5">
    <source>
        <dbReference type="Google" id="ProtNLM"/>
    </source>
</evidence>
<evidence type="ECO:0000313" key="4">
    <source>
        <dbReference type="Proteomes" id="UP000189229"/>
    </source>
</evidence>
<dbReference type="Proteomes" id="UP000189229">
    <property type="component" value="Unassembled WGS sequence"/>
</dbReference>
<name>A0A1V3WLE9_MYCKA</name>
<reference evidence="3 4" key="1">
    <citation type="submission" date="2017-02" db="EMBL/GenBank/DDBJ databases">
        <title>Complete genome sequences of Mycobacterium kansasii strains isolated from rhesus macaques.</title>
        <authorList>
            <person name="Panda A."/>
            <person name="Nagaraj S."/>
            <person name="Zhao X."/>
            <person name="Tettelin H."/>
            <person name="Detolla L.J."/>
        </authorList>
    </citation>
    <scope>NUCLEOTIDE SEQUENCE [LARGE SCALE GENOMIC DNA]</scope>
    <source>
        <strain evidence="3 4">11-3813</strain>
    </source>
</reference>
<proteinExistence type="predicted"/>
<dbReference type="EMBL" id="MVBM01000008">
    <property type="protein sequence ID" value="OOK67814.1"/>
    <property type="molecule type" value="Genomic_DNA"/>
</dbReference>
<evidence type="ECO:0000313" key="3">
    <source>
        <dbReference type="EMBL" id="OOK67814.1"/>
    </source>
</evidence>
<evidence type="ECO:0000256" key="1">
    <source>
        <dbReference type="SAM" id="MobiDB-lite"/>
    </source>
</evidence>
<evidence type="ECO:0000256" key="2">
    <source>
        <dbReference type="SAM" id="Phobius"/>
    </source>
</evidence>
<keyword evidence="2" id="KW-1133">Transmembrane helix</keyword>